<evidence type="ECO:0000256" key="1">
    <source>
        <dbReference type="ARBA" id="ARBA00011353"/>
    </source>
</evidence>
<feature type="domain" description="HTH myb-type" evidence="5">
    <location>
        <begin position="112"/>
        <end position="165"/>
    </location>
</feature>
<feature type="compositionally biased region" description="Polar residues" evidence="2">
    <location>
        <begin position="96"/>
        <end position="105"/>
    </location>
</feature>
<evidence type="ECO:0000256" key="2">
    <source>
        <dbReference type="SAM" id="MobiDB-lite"/>
    </source>
</evidence>
<dbReference type="InterPro" id="IPR001005">
    <property type="entry name" value="SANT/Myb"/>
</dbReference>
<feature type="region of interest" description="Disordered" evidence="2">
    <location>
        <begin position="1"/>
        <end position="37"/>
    </location>
</feature>
<dbReference type="PROSITE" id="PS50090">
    <property type="entry name" value="MYB_LIKE"/>
    <property type="match status" value="1"/>
</dbReference>
<dbReference type="Proteomes" id="UP001302745">
    <property type="component" value="Unassembled WGS sequence"/>
</dbReference>
<comment type="caution">
    <text evidence="6">The sequence shown here is derived from an EMBL/GenBank/DDBJ whole genome shotgun (WGS) entry which is preliminary data.</text>
</comment>
<evidence type="ECO:0000313" key="6">
    <source>
        <dbReference type="EMBL" id="KAK4149973.1"/>
    </source>
</evidence>
<dbReference type="Gene3D" id="1.10.10.60">
    <property type="entry name" value="Homeodomain-like"/>
    <property type="match status" value="1"/>
</dbReference>
<dbReference type="CDD" id="cd00167">
    <property type="entry name" value="SANT"/>
    <property type="match status" value="1"/>
</dbReference>
<dbReference type="PROSITE" id="PS50013">
    <property type="entry name" value="CHROMO_2"/>
    <property type="match status" value="1"/>
</dbReference>
<feature type="domain" description="Chromo" evidence="3">
    <location>
        <begin position="194"/>
        <end position="240"/>
    </location>
</feature>
<dbReference type="InterPro" id="IPR000953">
    <property type="entry name" value="Chromo/chromo_shadow_dom"/>
</dbReference>
<feature type="region of interest" description="Disordered" evidence="2">
    <location>
        <begin position="73"/>
        <end position="127"/>
    </location>
</feature>
<evidence type="ECO:0008006" key="8">
    <source>
        <dbReference type="Google" id="ProtNLM"/>
    </source>
</evidence>
<dbReference type="InterPro" id="IPR009057">
    <property type="entry name" value="Homeodomain-like_sf"/>
</dbReference>
<dbReference type="Pfam" id="PF13921">
    <property type="entry name" value="Myb_DNA-bind_6"/>
    <property type="match status" value="1"/>
</dbReference>
<protein>
    <recommendedName>
        <fullName evidence="8">Chromo domain-containing protein</fullName>
    </recommendedName>
</protein>
<reference evidence="6" key="1">
    <citation type="journal article" date="2023" name="Mol. Phylogenet. Evol.">
        <title>Genome-scale phylogeny and comparative genomics of the fungal order Sordariales.</title>
        <authorList>
            <person name="Hensen N."/>
            <person name="Bonometti L."/>
            <person name="Westerberg I."/>
            <person name="Brannstrom I.O."/>
            <person name="Guillou S."/>
            <person name="Cros-Aarteil S."/>
            <person name="Calhoun S."/>
            <person name="Haridas S."/>
            <person name="Kuo A."/>
            <person name="Mondo S."/>
            <person name="Pangilinan J."/>
            <person name="Riley R."/>
            <person name="LaButti K."/>
            <person name="Andreopoulos B."/>
            <person name="Lipzen A."/>
            <person name="Chen C."/>
            <person name="Yan M."/>
            <person name="Daum C."/>
            <person name="Ng V."/>
            <person name="Clum A."/>
            <person name="Steindorff A."/>
            <person name="Ohm R.A."/>
            <person name="Martin F."/>
            <person name="Silar P."/>
            <person name="Natvig D.O."/>
            <person name="Lalanne C."/>
            <person name="Gautier V."/>
            <person name="Ament-Velasquez S.L."/>
            <person name="Kruys A."/>
            <person name="Hutchinson M.I."/>
            <person name="Powell A.J."/>
            <person name="Barry K."/>
            <person name="Miller A.N."/>
            <person name="Grigoriev I.V."/>
            <person name="Debuchy R."/>
            <person name="Gladieux P."/>
            <person name="Hiltunen Thoren M."/>
            <person name="Johannesson H."/>
        </authorList>
    </citation>
    <scope>NUCLEOTIDE SEQUENCE</scope>
    <source>
        <strain evidence="6">CBS 538.74</strain>
    </source>
</reference>
<feature type="compositionally biased region" description="Basic and acidic residues" evidence="2">
    <location>
        <begin position="27"/>
        <end position="37"/>
    </location>
</feature>
<dbReference type="EMBL" id="MU857107">
    <property type="protein sequence ID" value="KAK4149973.1"/>
    <property type="molecule type" value="Genomic_DNA"/>
</dbReference>
<feature type="domain" description="Myb-like" evidence="4">
    <location>
        <begin position="112"/>
        <end position="161"/>
    </location>
</feature>
<evidence type="ECO:0000313" key="7">
    <source>
        <dbReference type="Proteomes" id="UP001302745"/>
    </source>
</evidence>
<dbReference type="InterPro" id="IPR017930">
    <property type="entry name" value="Myb_dom"/>
</dbReference>
<dbReference type="InterPro" id="IPR023780">
    <property type="entry name" value="Chromo_domain"/>
</dbReference>
<dbReference type="SMART" id="SM00298">
    <property type="entry name" value="CHROMO"/>
    <property type="match status" value="1"/>
</dbReference>
<evidence type="ECO:0000259" key="4">
    <source>
        <dbReference type="PROSITE" id="PS50090"/>
    </source>
</evidence>
<dbReference type="GO" id="GO:0006338">
    <property type="term" value="P:chromatin remodeling"/>
    <property type="evidence" value="ECO:0007669"/>
    <property type="project" value="UniProtKB-ARBA"/>
</dbReference>
<dbReference type="InterPro" id="IPR016197">
    <property type="entry name" value="Chromo-like_dom_sf"/>
</dbReference>
<sequence>AQRSSQRPNRRHGRGGCSPPSSQGSTSERESETPIAKFEEWPLGNAVLKRVTMGGAPATFVVQFTWDPCANHGIGHHGPENRSSVSSAKRHHPTKQKSTTSMKNKATSARAKPSSRRARYTPEDDAKIRQLKEQGLSWIAIAKRFPGRTPGAIEVRYHTKLRTTHPSRSGSRQMCDHSRAVSLVVGDDGGGEEWEVEEICSDRRLDDGGLELLVKWRGGEEIWEPYENVAETEALDEYERLYGRVGVNNV</sequence>
<dbReference type="Gene3D" id="2.40.50.40">
    <property type="match status" value="1"/>
</dbReference>
<dbReference type="SUPFAM" id="SSF54160">
    <property type="entry name" value="Chromo domain-like"/>
    <property type="match status" value="1"/>
</dbReference>
<gene>
    <name evidence="6" type="ORF">C8A00DRAFT_18417</name>
</gene>
<keyword evidence="7" id="KW-1185">Reference proteome</keyword>
<organism evidence="6 7">
    <name type="scientific">Chaetomidium leptoderma</name>
    <dbReference type="NCBI Taxonomy" id="669021"/>
    <lineage>
        <taxon>Eukaryota</taxon>
        <taxon>Fungi</taxon>
        <taxon>Dikarya</taxon>
        <taxon>Ascomycota</taxon>
        <taxon>Pezizomycotina</taxon>
        <taxon>Sordariomycetes</taxon>
        <taxon>Sordariomycetidae</taxon>
        <taxon>Sordariales</taxon>
        <taxon>Chaetomiaceae</taxon>
        <taxon>Chaetomidium</taxon>
    </lineage>
</organism>
<reference evidence="6" key="2">
    <citation type="submission" date="2023-05" db="EMBL/GenBank/DDBJ databases">
        <authorList>
            <consortium name="Lawrence Berkeley National Laboratory"/>
            <person name="Steindorff A."/>
            <person name="Hensen N."/>
            <person name="Bonometti L."/>
            <person name="Westerberg I."/>
            <person name="Brannstrom I.O."/>
            <person name="Guillou S."/>
            <person name="Cros-Aarteil S."/>
            <person name="Calhoun S."/>
            <person name="Haridas S."/>
            <person name="Kuo A."/>
            <person name="Mondo S."/>
            <person name="Pangilinan J."/>
            <person name="Riley R."/>
            <person name="Labutti K."/>
            <person name="Andreopoulos B."/>
            <person name="Lipzen A."/>
            <person name="Chen C."/>
            <person name="Yanf M."/>
            <person name="Daum C."/>
            <person name="Ng V."/>
            <person name="Clum A."/>
            <person name="Ohm R."/>
            <person name="Martin F."/>
            <person name="Silar P."/>
            <person name="Natvig D."/>
            <person name="Lalanne C."/>
            <person name="Gautier V."/>
            <person name="Ament-Velasquez S.L."/>
            <person name="Kruys A."/>
            <person name="Hutchinson M.I."/>
            <person name="Powell A.J."/>
            <person name="Barry K."/>
            <person name="Miller A.N."/>
            <person name="Grigoriev I.V."/>
            <person name="Debuchy R."/>
            <person name="Gladieux P."/>
            <person name="Thoren M.H."/>
            <person name="Johannesson H."/>
        </authorList>
    </citation>
    <scope>NUCLEOTIDE SEQUENCE</scope>
    <source>
        <strain evidence="6">CBS 538.74</strain>
    </source>
</reference>
<dbReference type="AlphaFoldDB" id="A0AAN6VEG0"/>
<feature type="non-terminal residue" evidence="6">
    <location>
        <position position="1"/>
    </location>
</feature>
<evidence type="ECO:0000259" key="5">
    <source>
        <dbReference type="PROSITE" id="PS51294"/>
    </source>
</evidence>
<accession>A0AAN6VEG0</accession>
<dbReference type="SMART" id="SM00717">
    <property type="entry name" value="SANT"/>
    <property type="match status" value="1"/>
</dbReference>
<dbReference type="PROSITE" id="PS51294">
    <property type="entry name" value="HTH_MYB"/>
    <property type="match status" value="1"/>
</dbReference>
<evidence type="ECO:0000259" key="3">
    <source>
        <dbReference type="PROSITE" id="PS50013"/>
    </source>
</evidence>
<name>A0AAN6VEG0_9PEZI</name>
<proteinExistence type="predicted"/>
<comment type="subunit">
    <text evidence="1">Component of the NuA4 histone acetyltransferase complex.</text>
</comment>
<dbReference type="SUPFAM" id="SSF46689">
    <property type="entry name" value="Homeodomain-like"/>
    <property type="match status" value="1"/>
</dbReference>
<dbReference type="Pfam" id="PF00385">
    <property type="entry name" value="Chromo"/>
    <property type="match status" value="1"/>
</dbReference>